<sequence>MRNPEADVVDAIAALVDDQLEQERSGYDHNINQDTCPKCGGPWHGLVRGTCPGATGVRGSESEPATVSPLAQITLPVEPWQWQQQRYSQPTVTDDNEPLHSEFRLVIPQETHPRFEFHEPGDDPPALDFRYRVIDLRCMSAYYPMTDFVALGIRVEDQTLTHTYPAELIHRVVPGYRLAHTVLPPHLPDSYVELYTHPNYGAVAMFRIKGGALQFRLRFAGLGRP</sequence>
<reference evidence="1 2" key="1">
    <citation type="submission" date="2015-03" db="EMBL/GenBank/DDBJ databases">
        <authorList>
            <consortium name="Pathogen Informatics"/>
            <person name="Murphy D."/>
        </authorList>
    </citation>
    <scope>NUCLEOTIDE SEQUENCE [LARGE SCALE GENOMIC DNA]</scope>
    <source>
        <strain evidence="1 2">PAP036</strain>
    </source>
</reference>
<dbReference type="RefSeq" id="WP_078345221.1">
    <property type="nucleotide sequence ID" value="NZ_CP014958.1"/>
</dbReference>
<protein>
    <submittedName>
        <fullName evidence="1">Uncharacterized protein</fullName>
    </submittedName>
</protein>
<accession>A0AB33TEI0</accession>
<proteinExistence type="predicted"/>
<dbReference type="Proteomes" id="UP000038487">
    <property type="component" value="Unassembled WGS sequence"/>
</dbReference>
<comment type="caution">
    <text evidence="1">The sequence shown here is derived from an EMBL/GenBank/DDBJ whole genome shotgun (WGS) entry which is preliminary data.</text>
</comment>
<dbReference type="AlphaFoldDB" id="A0AB33TEI0"/>
<evidence type="ECO:0000313" key="1">
    <source>
        <dbReference type="EMBL" id="CPT67067.1"/>
    </source>
</evidence>
<dbReference type="EMBL" id="CSUW01000016">
    <property type="protein sequence ID" value="CPT67067.1"/>
    <property type="molecule type" value="Genomic_DNA"/>
</dbReference>
<organism evidence="1 2">
    <name type="scientific">Mycobacteroides abscessus</name>
    <dbReference type="NCBI Taxonomy" id="36809"/>
    <lineage>
        <taxon>Bacteria</taxon>
        <taxon>Bacillati</taxon>
        <taxon>Actinomycetota</taxon>
        <taxon>Actinomycetes</taxon>
        <taxon>Mycobacteriales</taxon>
        <taxon>Mycobacteriaceae</taxon>
        <taxon>Mycobacteroides</taxon>
    </lineage>
</organism>
<evidence type="ECO:0000313" key="2">
    <source>
        <dbReference type="Proteomes" id="UP000038487"/>
    </source>
</evidence>
<name>A0AB33TEI0_9MYCO</name>
<gene>
    <name evidence="1" type="ORF">ERS075527_05103</name>
</gene>